<keyword evidence="2 5" id="KW-0812">Transmembrane</keyword>
<gene>
    <name evidence="6" type="ORF">AVDCRST_MAG29-429</name>
</gene>
<name>A0A6J4L0V1_9ACTN</name>
<keyword evidence="4 5" id="KW-0472">Membrane</keyword>
<dbReference type="GO" id="GO:0016020">
    <property type="term" value="C:membrane"/>
    <property type="evidence" value="ECO:0007669"/>
    <property type="project" value="UniProtKB-SubCell"/>
</dbReference>
<evidence type="ECO:0000313" key="6">
    <source>
        <dbReference type="EMBL" id="CAA9319433.1"/>
    </source>
</evidence>
<dbReference type="GO" id="GO:0016765">
    <property type="term" value="F:transferase activity, transferring alkyl or aryl (other than methyl) groups"/>
    <property type="evidence" value="ECO:0007669"/>
    <property type="project" value="InterPro"/>
</dbReference>
<evidence type="ECO:0000256" key="2">
    <source>
        <dbReference type="ARBA" id="ARBA00022692"/>
    </source>
</evidence>
<dbReference type="NCBIfam" id="NF008978">
    <property type="entry name" value="PRK12324.1-4"/>
    <property type="match status" value="1"/>
</dbReference>
<evidence type="ECO:0000256" key="5">
    <source>
        <dbReference type="SAM" id="Phobius"/>
    </source>
</evidence>
<feature type="transmembrane region" description="Helical" evidence="5">
    <location>
        <begin position="68"/>
        <end position="92"/>
    </location>
</feature>
<sequence>MHQYQPPKRTAATTTLLRANAEPLLERRQQRSLPLALLAAGRPRQWVKNLLVLAAPLAAGRVGESWTLWPILAAFLIFCAAASGIYLLNDVLDIAEDRRHPVKHMRPIAAGEVPPRLALAVSAGLLVGALGAAFAVRPLLLAVMGVYVGVQLLYTLSLKHEPVLDLASVASGFLLRAIAGGVATGIALSQWFLLVAAFGSLFMVAGKRYSEISSLGSDSGTRRALQNYSATYLRFVWMLAAGITVTAYSLWALDAQRRADMPWESLSIVPFVLGLLRYALDVDRGEAGAPEDIVLGDRTLQVLGGVWLVLVACGIWQV</sequence>
<organism evidence="6">
    <name type="scientific">uncultured Nocardioidaceae bacterium</name>
    <dbReference type="NCBI Taxonomy" id="253824"/>
    <lineage>
        <taxon>Bacteria</taxon>
        <taxon>Bacillati</taxon>
        <taxon>Actinomycetota</taxon>
        <taxon>Actinomycetes</taxon>
        <taxon>Propionibacteriales</taxon>
        <taxon>Nocardioidaceae</taxon>
        <taxon>environmental samples</taxon>
    </lineage>
</organism>
<dbReference type="InterPro" id="IPR044878">
    <property type="entry name" value="UbiA_sf"/>
</dbReference>
<protein>
    <submittedName>
        <fullName evidence="6">5-Phosphoribosyl diphosphate (PRPP): decaprenyl-phosphate 5-phosphoribosyltransferase</fullName>
        <ecNumber evidence="6">2.4.2.45</ecNumber>
    </submittedName>
</protein>
<dbReference type="Gene3D" id="1.10.357.140">
    <property type="entry name" value="UbiA prenyltransferase"/>
    <property type="match status" value="1"/>
</dbReference>
<feature type="transmembrane region" description="Helical" evidence="5">
    <location>
        <begin position="232"/>
        <end position="251"/>
    </location>
</feature>
<accession>A0A6J4L0V1</accession>
<evidence type="ECO:0000256" key="3">
    <source>
        <dbReference type="ARBA" id="ARBA00022989"/>
    </source>
</evidence>
<dbReference type="EMBL" id="CADCUG010000028">
    <property type="protein sequence ID" value="CAA9319433.1"/>
    <property type="molecule type" value="Genomic_DNA"/>
</dbReference>
<dbReference type="GO" id="GO:0016757">
    <property type="term" value="F:glycosyltransferase activity"/>
    <property type="evidence" value="ECO:0007669"/>
    <property type="project" value="UniProtKB-KW"/>
</dbReference>
<dbReference type="EC" id="2.4.2.45" evidence="6"/>
<keyword evidence="6" id="KW-0808">Transferase</keyword>
<keyword evidence="3 5" id="KW-1133">Transmembrane helix</keyword>
<keyword evidence="6" id="KW-0328">Glycosyltransferase</keyword>
<feature type="transmembrane region" description="Helical" evidence="5">
    <location>
        <begin position="113"/>
        <end position="133"/>
    </location>
</feature>
<comment type="subcellular location">
    <subcellularLocation>
        <location evidence="1">Membrane</location>
        <topology evidence="1">Multi-pass membrane protein</topology>
    </subcellularLocation>
</comment>
<evidence type="ECO:0000256" key="4">
    <source>
        <dbReference type="ARBA" id="ARBA00023136"/>
    </source>
</evidence>
<proteinExistence type="predicted"/>
<evidence type="ECO:0000256" key="1">
    <source>
        <dbReference type="ARBA" id="ARBA00004141"/>
    </source>
</evidence>
<dbReference type="Pfam" id="PF01040">
    <property type="entry name" value="UbiA"/>
    <property type="match status" value="1"/>
</dbReference>
<dbReference type="InterPro" id="IPR000537">
    <property type="entry name" value="UbiA_prenyltransferase"/>
</dbReference>
<feature type="transmembrane region" description="Helical" evidence="5">
    <location>
        <begin position="139"/>
        <end position="156"/>
    </location>
</feature>
<reference evidence="6" key="1">
    <citation type="submission" date="2020-02" db="EMBL/GenBank/DDBJ databases">
        <authorList>
            <person name="Meier V. D."/>
        </authorList>
    </citation>
    <scope>NUCLEOTIDE SEQUENCE</scope>
    <source>
        <strain evidence="6">AVDCRST_MAG29</strain>
    </source>
</reference>
<dbReference type="AlphaFoldDB" id="A0A6J4L0V1"/>
<dbReference type="CDD" id="cd13963">
    <property type="entry name" value="PT_UbiA_2"/>
    <property type="match status" value="1"/>
</dbReference>
<feature type="transmembrane region" description="Helical" evidence="5">
    <location>
        <begin position="300"/>
        <end position="317"/>
    </location>
</feature>